<accession>A0A0V1BAD7</accession>
<name>A0A0V1BAD7_TRISP</name>
<sequence>LTTYLFMKGNIITIHEKSLFTPLQPDTHPLSFRLIFLRTTCSYRKHFQRLVNQMQGVSGTRKHDPKFLRFARNTYIS</sequence>
<dbReference type="AlphaFoldDB" id="A0A0V1BAD7"/>
<gene>
    <name evidence="1" type="ORF">T01_7718</name>
</gene>
<dbReference type="EMBL" id="JYDH01000074">
    <property type="protein sequence ID" value="KRY33990.1"/>
    <property type="molecule type" value="Genomic_DNA"/>
</dbReference>
<evidence type="ECO:0000313" key="2">
    <source>
        <dbReference type="Proteomes" id="UP000054776"/>
    </source>
</evidence>
<dbReference type="InParanoid" id="A0A0V1BAD7"/>
<reference evidence="1 2" key="1">
    <citation type="submission" date="2015-01" db="EMBL/GenBank/DDBJ databases">
        <title>Evolution of Trichinella species and genotypes.</title>
        <authorList>
            <person name="Korhonen P.K."/>
            <person name="Edoardo P."/>
            <person name="Giuseppe L.R."/>
            <person name="Gasser R.B."/>
        </authorList>
    </citation>
    <scope>NUCLEOTIDE SEQUENCE [LARGE SCALE GENOMIC DNA]</scope>
    <source>
        <strain evidence="1">ISS3</strain>
    </source>
</reference>
<organism evidence="1 2">
    <name type="scientific">Trichinella spiralis</name>
    <name type="common">Trichina worm</name>
    <dbReference type="NCBI Taxonomy" id="6334"/>
    <lineage>
        <taxon>Eukaryota</taxon>
        <taxon>Metazoa</taxon>
        <taxon>Ecdysozoa</taxon>
        <taxon>Nematoda</taxon>
        <taxon>Enoplea</taxon>
        <taxon>Dorylaimia</taxon>
        <taxon>Trichinellida</taxon>
        <taxon>Trichinellidae</taxon>
        <taxon>Trichinella</taxon>
    </lineage>
</organism>
<feature type="non-terminal residue" evidence="1">
    <location>
        <position position="1"/>
    </location>
</feature>
<dbReference type="Proteomes" id="UP000054776">
    <property type="component" value="Unassembled WGS sequence"/>
</dbReference>
<protein>
    <submittedName>
        <fullName evidence="1">Uncharacterized protein</fullName>
    </submittedName>
</protein>
<proteinExistence type="predicted"/>
<evidence type="ECO:0000313" key="1">
    <source>
        <dbReference type="EMBL" id="KRY33990.1"/>
    </source>
</evidence>
<feature type="non-terminal residue" evidence="1">
    <location>
        <position position="77"/>
    </location>
</feature>
<keyword evidence="2" id="KW-1185">Reference proteome</keyword>
<comment type="caution">
    <text evidence="1">The sequence shown here is derived from an EMBL/GenBank/DDBJ whole genome shotgun (WGS) entry which is preliminary data.</text>
</comment>